<dbReference type="InterPro" id="IPR036305">
    <property type="entry name" value="RGS_sf"/>
</dbReference>
<sequence>MEDFESALGRSTPNPKFIPGGLSFDAIIKNETPVPCSLNDFMDYLVYVQHQAEDLQFYLWYINYIPRWKALSARQKALSPAWEPGKAIKGPKFRLVPHLNNQKRNEKLAKVLSILKETDVEEKPDEAETAWKCPPIKTSFSPDDDFARPGTPPPQKTVEPPKPDWFTVQPFRNEYCGVVKHYIVGTSPRALRLSDKDREWCLTAAPHTTHPSALLPAFLAVEENLRTNLHPAFIRWIRSNANPVSMYFLRTLGVLSVLIGLGLDAILILSRTNRFIRIACVIFWWPGLAVFIAACKSLCLLLHLRDVRELRPWEMFPADKDAEAAVKDVYSPSPQALSASDKEMEAGGPSFVGTHSRKNTGDSTKSDAGPDPLRKPSMRTFGPKNDYSDMRWYHLYSKRSVWSKILDRTTPVQNPTLRKMQDRTILFSVMWGGLVAAALVVASVLVPPMGMIKM</sequence>
<dbReference type="AlphaFoldDB" id="A0AA40C4M0"/>
<evidence type="ECO:0000256" key="1">
    <source>
        <dbReference type="SAM" id="MobiDB-lite"/>
    </source>
</evidence>
<dbReference type="Proteomes" id="UP001175000">
    <property type="component" value="Unassembled WGS sequence"/>
</dbReference>
<dbReference type="PANTHER" id="PTHR39466">
    <property type="entry name" value="RGS DOMAIN-CONTAINING PROTEIN"/>
    <property type="match status" value="1"/>
</dbReference>
<evidence type="ECO:0000313" key="3">
    <source>
        <dbReference type="EMBL" id="KAK0624173.1"/>
    </source>
</evidence>
<keyword evidence="2" id="KW-0812">Transmembrane</keyword>
<name>A0AA40C4M0_9PEZI</name>
<feature type="region of interest" description="Disordered" evidence="1">
    <location>
        <begin position="339"/>
        <end position="382"/>
    </location>
</feature>
<keyword evidence="2" id="KW-1133">Transmembrane helix</keyword>
<evidence type="ECO:0008006" key="5">
    <source>
        <dbReference type="Google" id="ProtNLM"/>
    </source>
</evidence>
<dbReference type="SUPFAM" id="SSF48097">
    <property type="entry name" value="Regulator of G-protein signaling, RGS"/>
    <property type="match status" value="1"/>
</dbReference>
<comment type="caution">
    <text evidence="3">The sequence shown here is derived from an EMBL/GenBank/DDBJ whole genome shotgun (WGS) entry which is preliminary data.</text>
</comment>
<proteinExistence type="predicted"/>
<protein>
    <recommendedName>
        <fullName evidence="5">RGS domain-containing protein</fullName>
    </recommendedName>
</protein>
<keyword evidence="2" id="KW-0472">Membrane</keyword>
<accession>A0AA40C4M0</accession>
<feature type="transmembrane region" description="Helical" evidence="2">
    <location>
        <begin position="425"/>
        <end position="446"/>
    </location>
</feature>
<dbReference type="PANTHER" id="PTHR39466:SF1">
    <property type="entry name" value="RGS DOMAIN-CONTAINING PROTEIN"/>
    <property type="match status" value="1"/>
</dbReference>
<feature type="region of interest" description="Disordered" evidence="1">
    <location>
        <begin position="142"/>
        <end position="163"/>
    </location>
</feature>
<evidence type="ECO:0000256" key="2">
    <source>
        <dbReference type="SAM" id="Phobius"/>
    </source>
</evidence>
<keyword evidence="4" id="KW-1185">Reference proteome</keyword>
<reference evidence="3" key="1">
    <citation type="submission" date="2023-06" db="EMBL/GenBank/DDBJ databases">
        <title>Genome-scale phylogeny and comparative genomics of the fungal order Sordariales.</title>
        <authorList>
            <consortium name="Lawrence Berkeley National Laboratory"/>
            <person name="Hensen N."/>
            <person name="Bonometti L."/>
            <person name="Westerberg I."/>
            <person name="Brannstrom I.O."/>
            <person name="Guillou S."/>
            <person name="Cros-Aarteil S."/>
            <person name="Calhoun S."/>
            <person name="Haridas S."/>
            <person name="Kuo A."/>
            <person name="Mondo S."/>
            <person name="Pangilinan J."/>
            <person name="Riley R."/>
            <person name="Labutti K."/>
            <person name="Andreopoulos B."/>
            <person name="Lipzen A."/>
            <person name="Chen C."/>
            <person name="Yanf M."/>
            <person name="Daum C."/>
            <person name="Ng V."/>
            <person name="Clum A."/>
            <person name="Steindorff A."/>
            <person name="Ohm R."/>
            <person name="Martin F."/>
            <person name="Silar P."/>
            <person name="Natvig D."/>
            <person name="Lalanne C."/>
            <person name="Gautier V."/>
            <person name="Ament-Velasquez S.L."/>
            <person name="Kruys A."/>
            <person name="Hutchinson M.I."/>
            <person name="Powell A.J."/>
            <person name="Barry K."/>
            <person name="Miller A.N."/>
            <person name="Grigoriev I.V."/>
            <person name="Debuchy R."/>
            <person name="Gladieux P."/>
            <person name="Thoren M.H."/>
            <person name="Johannesson H."/>
        </authorList>
    </citation>
    <scope>NUCLEOTIDE SEQUENCE</scope>
    <source>
        <strain evidence="3">CBS 606.72</strain>
    </source>
</reference>
<feature type="transmembrane region" description="Helical" evidence="2">
    <location>
        <begin position="247"/>
        <end position="269"/>
    </location>
</feature>
<gene>
    <name evidence="3" type="ORF">B0T14DRAFT_602576</name>
</gene>
<dbReference type="EMBL" id="JAULSU010000003">
    <property type="protein sequence ID" value="KAK0624173.1"/>
    <property type="molecule type" value="Genomic_DNA"/>
</dbReference>
<feature type="transmembrane region" description="Helical" evidence="2">
    <location>
        <begin position="275"/>
        <end position="302"/>
    </location>
</feature>
<organism evidence="3 4">
    <name type="scientific">Immersiella caudata</name>
    <dbReference type="NCBI Taxonomy" id="314043"/>
    <lineage>
        <taxon>Eukaryota</taxon>
        <taxon>Fungi</taxon>
        <taxon>Dikarya</taxon>
        <taxon>Ascomycota</taxon>
        <taxon>Pezizomycotina</taxon>
        <taxon>Sordariomycetes</taxon>
        <taxon>Sordariomycetidae</taxon>
        <taxon>Sordariales</taxon>
        <taxon>Lasiosphaeriaceae</taxon>
        <taxon>Immersiella</taxon>
    </lineage>
</organism>
<evidence type="ECO:0000313" key="4">
    <source>
        <dbReference type="Proteomes" id="UP001175000"/>
    </source>
</evidence>